<feature type="domain" description="EAL" evidence="2">
    <location>
        <begin position="380"/>
        <end position="620"/>
    </location>
</feature>
<dbReference type="Gene3D" id="3.20.20.450">
    <property type="entry name" value="EAL domain"/>
    <property type="match status" value="1"/>
</dbReference>
<reference evidence="5" key="1">
    <citation type="submission" date="2020-08" db="EMBL/GenBank/DDBJ databases">
        <title>Novel species isolated from subtropical streams in China.</title>
        <authorList>
            <person name="Lu H."/>
        </authorList>
    </citation>
    <scope>NUCLEOTIDE SEQUENCE</scope>
    <source>
        <strain evidence="5">KACC 12607</strain>
    </source>
</reference>
<evidence type="ECO:0000259" key="3">
    <source>
        <dbReference type="PROSITE" id="PS50885"/>
    </source>
</evidence>
<protein>
    <submittedName>
        <fullName evidence="5">EAL domain-containing protein</fullName>
    </submittedName>
</protein>
<dbReference type="GO" id="GO:0071111">
    <property type="term" value="F:cyclic-guanylate-specific phosphodiesterase activity"/>
    <property type="evidence" value="ECO:0007669"/>
    <property type="project" value="InterPro"/>
</dbReference>
<dbReference type="PANTHER" id="PTHR33121:SF79">
    <property type="entry name" value="CYCLIC DI-GMP PHOSPHODIESTERASE PDED-RELATED"/>
    <property type="match status" value="1"/>
</dbReference>
<dbReference type="PROSITE" id="PS50883">
    <property type="entry name" value="EAL"/>
    <property type="match status" value="1"/>
</dbReference>
<keyword evidence="1" id="KW-1133">Transmembrane helix</keyword>
<feature type="domain" description="HAMP" evidence="3">
    <location>
        <begin position="145"/>
        <end position="197"/>
    </location>
</feature>
<feature type="transmembrane region" description="Helical" evidence="1">
    <location>
        <begin position="126"/>
        <end position="144"/>
    </location>
</feature>
<dbReference type="SMART" id="SM00052">
    <property type="entry name" value="EAL"/>
    <property type="match status" value="1"/>
</dbReference>
<dbReference type="GO" id="GO:0016020">
    <property type="term" value="C:membrane"/>
    <property type="evidence" value="ECO:0007669"/>
    <property type="project" value="InterPro"/>
</dbReference>
<feature type="domain" description="GGDEF" evidence="4">
    <location>
        <begin position="239"/>
        <end position="370"/>
    </location>
</feature>
<dbReference type="PROSITE" id="PS50887">
    <property type="entry name" value="GGDEF"/>
    <property type="match status" value="1"/>
</dbReference>
<dbReference type="EMBL" id="JACOFV010000001">
    <property type="protein sequence ID" value="MBC3860844.1"/>
    <property type="molecule type" value="Genomic_DNA"/>
</dbReference>
<dbReference type="Gene3D" id="3.30.110.200">
    <property type="match status" value="1"/>
</dbReference>
<proteinExistence type="predicted"/>
<dbReference type="Gene3D" id="6.20.270.20">
    <property type="entry name" value="LapD/MoxY periplasmic domain"/>
    <property type="match status" value="1"/>
</dbReference>
<dbReference type="SMART" id="SM00267">
    <property type="entry name" value="GGDEF"/>
    <property type="match status" value="1"/>
</dbReference>
<evidence type="ECO:0000259" key="2">
    <source>
        <dbReference type="PROSITE" id="PS50883"/>
    </source>
</evidence>
<dbReference type="InterPro" id="IPR043128">
    <property type="entry name" value="Rev_trsase/Diguanyl_cyclase"/>
</dbReference>
<dbReference type="Gene3D" id="3.30.70.270">
    <property type="match status" value="1"/>
</dbReference>
<dbReference type="SUPFAM" id="SSF55073">
    <property type="entry name" value="Nucleotide cyclase"/>
    <property type="match status" value="1"/>
</dbReference>
<evidence type="ECO:0000313" key="6">
    <source>
        <dbReference type="Proteomes" id="UP000634011"/>
    </source>
</evidence>
<dbReference type="PROSITE" id="PS50885">
    <property type="entry name" value="HAMP"/>
    <property type="match status" value="1"/>
</dbReference>
<name>A0A923HBW7_9BURK</name>
<evidence type="ECO:0000313" key="5">
    <source>
        <dbReference type="EMBL" id="MBC3860844.1"/>
    </source>
</evidence>
<dbReference type="CDD" id="cd01948">
    <property type="entry name" value="EAL"/>
    <property type="match status" value="1"/>
</dbReference>
<dbReference type="InterPro" id="IPR032244">
    <property type="entry name" value="LapD_MoxY_N"/>
</dbReference>
<dbReference type="InterPro" id="IPR050706">
    <property type="entry name" value="Cyclic-di-GMP_PDE-like"/>
</dbReference>
<accession>A0A923HBW7</accession>
<dbReference type="Gene3D" id="6.10.340.10">
    <property type="match status" value="1"/>
</dbReference>
<keyword evidence="1" id="KW-0472">Membrane</keyword>
<sequence length="620" mass="69138">MATRDFLQQQLSSHAQDTAGSLSHDLATSLSRNDLVLAEVQLSSVFDRGYYQKIILFDVYGKKLVSKELPLKVDNVPLPFSSLLQLQTPPGEAFISEGWRQLGKIVVINQPTFAYQFLWDSFKQQAGLMLLMYSLVFFLTMWLLKIILRPLSLIEHTALDIQNKRFNQILELPNSREFRRVVSAMNSMSSKISEMLSAETSKAEAFRAEAYTDKVTGLDNRKAFDLRLNALLQEDGGFSSGYLIVLEFDGLKEFNHEHGYQEGDQLLADVIKIALSCSELQIGISGRIGGTAFGFVGFDVLSNVIDSEFKALQRKLIGFIEHFSAKNLSFNLGCVHFSAGQTRGELFAKVDLALETARQNGRNVAINFNLADENKIAEGSSGWRALIQSALSEKRWALFTQPVFNLTAQDVFQHEIFSRLIDQQGNFISAALFLPMAMRHQLMTDIDKAVISLVIDQMNSLGYMEANVAVNVSAQSIESESFREWLGEKLVSSQDAGSRLSFELSEFGCGKNMPSTMSFIALLRSYGVLVGFDHFGLAPGSLDLLRKVVPDYIKLDSGLVDAALESEQAQLHLRSVILLANALDVKVIAQNVESAKIKDWLINERIIFGQGYFLSPLARM</sequence>
<dbReference type="InterPro" id="IPR035919">
    <property type="entry name" value="EAL_sf"/>
</dbReference>
<dbReference type="PANTHER" id="PTHR33121">
    <property type="entry name" value="CYCLIC DI-GMP PHOSPHODIESTERASE PDEF"/>
    <property type="match status" value="1"/>
</dbReference>
<dbReference type="InterPro" id="IPR000160">
    <property type="entry name" value="GGDEF_dom"/>
</dbReference>
<evidence type="ECO:0000259" key="4">
    <source>
        <dbReference type="PROSITE" id="PS50887"/>
    </source>
</evidence>
<keyword evidence="1" id="KW-0812">Transmembrane</keyword>
<comment type="caution">
    <text evidence="5">The sequence shown here is derived from an EMBL/GenBank/DDBJ whole genome shotgun (WGS) entry which is preliminary data.</text>
</comment>
<evidence type="ECO:0000256" key="1">
    <source>
        <dbReference type="SAM" id="Phobius"/>
    </source>
</evidence>
<dbReference type="Pfam" id="PF00990">
    <property type="entry name" value="GGDEF"/>
    <property type="match status" value="1"/>
</dbReference>
<dbReference type="Proteomes" id="UP000634011">
    <property type="component" value="Unassembled WGS sequence"/>
</dbReference>
<organism evidence="5 6">
    <name type="scientific">Undibacterium jejuense</name>
    <dbReference type="NCBI Taxonomy" id="1344949"/>
    <lineage>
        <taxon>Bacteria</taxon>
        <taxon>Pseudomonadati</taxon>
        <taxon>Pseudomonadota</taxon>
        <taxon>Betaproteobacteria</taxon>
        <taxon>Burkholderiales</taxon>
        <taxon>Oxalobacteraceae</taxon>
        <taxon>Undibacterium</taxon>
    </lineage>
</organism>
<gene>
    <name evidence="5" type="ORF">H8K32_01930</name>
</gene>
<keyword evidence="6" id="KW-1185">Reference proteome</keyword>
<dbReference type="GO" id="GO:0007165">
    <property type="term" value="P:signal transduction"/>
    <property type="evidence" value="ECO:0007669"/>
    <property type="project" value="InterPro"/>
</dbReference>
<dbReference type="InterPro" id="IPR042461">
    <property type="entry name" value="LapD_MoxY_peri_C"/>
</dbReference>
<dbReference type="Pfam" id="PF00563">
    <property type="entry name" value="EAL"/>
    <property type="match status" value="1"/>
</dbReference>
<dbReference type="InterPro" id="IPR003660">
    <property type="entry name" value="HAMP_dom"/>
</dbReference>
<dbReference type="RefSeq" id="WP_186910765.1">
    <property type="nucleotide sequence ID" value="NZ_JACOFV010000001.1"/>
</dbReference>
<dbReference type="InterPro" id="IPR029787">
    <property type="entry name" value="Nucleotide_cyclase"/>
</dbReference>
<dbReference type="Pfam" id="PF16448">
    <property type="entry name" value="LapD_MoxY_N"/>
    <property type="match status" value="1"/>
</dbReference>
<dbReference type="CDD" id="cd01949">
    <property type="entry name" value="GGDEF"/>
    <property type="match status" value="1"/>
</dbReference>
<dbReference type="AlphaFoldDB" id="A0A923HBW7"/>
<dbReference type="SUPFAM" id="SSF141868">
    <property type="entry name" value="EAL domain-like"/>
    <property type="match status" value="1"/>
</dbReference>
<dbReference type="InterPro" id="IPR001633">
    <property type="entry name" value="EAL_dom"/>
</dbReference>